<protein>
    <recommendedName>
        <fullName evidence="3">Xylanase inhibitor C-terminal domain-containing protein</fullName>
    </recommendedName>
</protein>
<keyword evidence="1" id="KW-0645">Protease</keyword>
<dbReference type="EMBL" id="CAMGYJ010000003">
    <property type="protein sequence ID" value="CAI0389697.1"/>
    <property type="molecule type" value="Genomic_DNA"/>
</dbReference>
<dbReference type="PANTHER" id="PTHR47967">
    <property type="entry name" value="OS07G0603500 PROTEIN-RELATED"/>
    <property type="match status" value="1"/>
</dbReference>
<keyword evidence="2" id="KW-0378">Hydrolase</keyword>
<evidence type="ECO:0000256" key="2">
    <source>
        <dbReference type="ARBA" id="ARBA00022801"/>
    </source>
</evidence>
<dbReference type="Proteomes" id="UP001154282">
    <property type="component" value="Unassembled WGS sequence"/>
</dbReference>
<name>A0AAV0HWM7_9ROSI</name>
<dbReference type="GO" id="GO:0005576">
    <property type="term" value="C:extracellular region"/>
    <property type="evidence" value="ECO:0007669"/>
    <property type="project" value="TreeGrafter"/>
</dbReference>
<evidence type="ECO:0000256" key="1">
    <source>
        <dbReference type="ARBA" id="ARBA00022670"/>
    </source>
</evidence>
<dbReference type="AlphaFoldDB" id="A0AAV0HWM7"/>
<accession>A0AAV0HWM7</accession>
<gene>
    <name evidence="4" type="ORF">LITE_LOCUS6390</name>
</gene>
<dbReference type="SUPFAM" id="SSF50630">
    <property type="entry name" value="Acid proteases"/>
    <property type="match status" value="1"/>
</dbReference>
<dbReference type="GO" id="GO:0006508">
    <property type="term" value="P:proteolysis"/>
    <property type="evidence" value="ECO:0007669"/>
    <property type="project" value="UniProtKB-KW"/>
</dbReference>
<dbReference type="GO" id="GO:0008233">
    <property type="term" value="F:peptidase activity"/>
    <property type="evidence" value="ECO:0007669"/>
    <property type="project" value="UniProtKB-KW"/>
</dbReference>
<dbReference type="Gene3D" id="2.40.70.10">
    <property type="entry name" value="Acid Proteases"/>
    <property type="match status" value="1"/>
</dbReference>
<reference evidence="4" key="1">
    <citation type="submission" date="2022-08" db="EMBL/GenBank/DDBJ databases">
        <authorList>
            <person name="Gutierrez-Valencia J."/>
        </authorList>
    </citation>
    <scope>NUCLEOTIDE SEQUENCE</scope>
</reference>
<sequence>MAFWELTRVSPPSPLELCYKGTIDREGRGFPVMGIHFVGGVELVVNRFGMFWQVTDDVFYLAVVRSNDASVIGMMAQQGYNVGYDLKSMTSVSSSIVTGLISGNGEPASEIVR</sequence>
<dbReference type="InterPro" id="IPR021109">
    <property type="entry name" value="Peptidase_aspartic_dom_sf"/>
</dbReference>
<comment type="caution">
    <text evidence="4">The sequence shown here is derived from an EMBL/GenBank/DDBJ whole genome shotgun (WGS) entry which is preliminary data.</text>
</comment>
<feature type="domain" description="Xylanase inhibitor C-terminal" evidence="3">
    <location>
        <begin position="3"/>
        <end position="89"/>
    </location>
</feature>
<dbReference type="InterPro" id="IPR032799">
    <property type="entry name" value="TAXi_C"/>
</dbReference>
<evidence type="ECO:0000259" key="3">
    <source>
        <dbReference type="Pfam" id="PF14541"/>
    </source>
</evidence>
<dbReference type="PANTHER" id="PTHR47967:SF14">
    <property type="entry name" value="EUKARYOTIC ASPARTYL PROTEASE FAMILY PROTEIN"/>
    <property type="match status" value="1"/>
</dbReference>
<evidence type="ECO:0000313" key="4">
    <source>
        <dbReference type="EMBL" id="CAI0389697.1"/>
    </source>
</evidence>
<evidence type="ECO:0000313" key="5">
    <source>
        <dbReference type="Proteomes" id="UP001154282"/>
    </source>
</evidence>
<keyword evidence="5" id="KW-1185">Reference proteome</keyword>
<proteinExistence type="predicted"/>
<dbReference type="InterPro" id="IPR051708">
    <property type="entry name" value="Plant_Aspart_Prot_A1"/>
</dbReference>
<dbReference type="Pfam" id="PF14541">
    <property type="entry name" value="TAXi_C"/>
    <property type="match status" value="1"/>
</dbReference>
<organism evidence="4 5">
    <name type="scientific">Linum tenue</name>
    <dbReference type="NCBI Taxonomy" id="586396"/>
    <lineage>
        <taxon>Eukaryota</taxon>
        <taxon>Viridiplantae</taxon>
        <taxon>Streptophyta</taxon>
        <taxon>Embryophyta</taxon>
        <taxon>Tracheophyta</taxon>
        <taxon>Spermatophyta</taxon>
        <taxon>Magnoliopsida</taxon>
        <taxon>eudicotyledons</taxon>
        <taxon>Gunneridae</taxon>
        <taxon>Pentapetalae</taxon>
        <taxon>rosids</taxon>
        <taxon>fabids</taxon>
        <taxon>Malpighiales</taxon>
        <taxon>Linaceae</taxon>
        <taxon>Linum</taxon>
    </lineage>
</organism>